<reference evidence="2" key="1">
    <citation type="submission" date="2017-01" db="EMBL/GenBank/DDBJ databases">
        <authorList>
            <person name="Varghese N."/>
            <person name="Submissions S."/>
        </authorList>
    </citation>
    <scope>NUCLEOTIDE SEQUENCE [LARGE SCALE GENOMIC DNA]</scope>
    <source>
        <strain evidence="2">DSM 16176</strain>
    </source>
</reference>
<gene>
    <name evidence="1" type="ORF">SAMN05421799_10631</name>
</gene>
<dbReference type="AlphaFoldDB" id="A0A1N7MQL7"/>
<sequence length="55" mass="6186">MRVKYEGGHPVLLMYEGKVWKFEPGDELDLPFVPEHPGFKAVKIASADDKAKKGE</sequence>
<dbReference type="OrthoDB" id="9874944at2"/>
<keyword evidence="2" id="KW-1185">Reference proteome</keyword>
<dbReference type="EMBL" id="FTOO01000006">
    <property type="protein sequence ID" value="SIS88350.1"/>
    <property type="molecule type" value="Genomic_DNA"/>
</dbReference>
<proteinExistence type="predicted"/>
<evidence type="ECO:0000313" key="2">
    <source>
        <dbReference type="Proteomes" id="UP000186156"/>
    </source>
</evidence>
<organism evidence="1 2">
    <name type="scientific">Alicyclobacillus vulcanalis</name>
    <dbReference type="NCBI Taxonomy" id="252246"/>
    <lineage>
        <taxon>Bacteria</taxon>
        <taxon>Bacillati</taxon>
        <taxon>Bacillota</taxon>
        <taxon>Bacilli</taxon>
        <taxon>Bacillales</taxon>
        <taxon>Alicyclobacillaceae</taxon>
        <taxon>Alicyclobacillus</taxon>
    </lineage>
</organism>
<dbReference type="STRING" id="252246.SAMN05421799_10631"/>
<dbReference type="RefSeq" id="WP_159437305.1">
    <property type="nucleotide sequence ID" value="NZ_FTOO01000006.1"/>
</dbReference>
<accession>A0A1N7MQL7</accession>
<protein>
    <submittedName>
        <fullName evidence="1">Uncharacterized protein</fullName>
    </submittedName>
</protein>
<dbReference type="Proteomes" id="UP000186156">
    <property type="component" value="Unassembled WGS sequence"/>
</dbReference>
<evidence type="ECO:0000313" key="1">
    <source>
        <dbReference type="EMBL" id="SIS88350.1"/>
    </source>
</evidence>
<name>A0A1N7MQL7_9BACL</name>